<sequence length="605" mass="66353">MEMTRDPNGAMNPSAIPFIPLASQPSFASRRTRKTRSTARIARYERVDALSSQGQTSGPTTSTSDRSVGHTTTLSQANVEASEKASSGLKSDQTKKEGSSAASNSIITSSSPNIANERAPELLEANVPQTYRISGGNIASYTNEGAVPGNLIESQGPKLISTGVVPALELRPPGQCPFFIYPVAPPLPSGTYSICPHPPVLPVLPSPPPPPGPCIPLLHMIPCHITDVSTGQPVPDIYTHAYQVTYWSLPSFVMPNPSFQAQDQNPNPLQEEINLITHGYPAHRPNHPRLLTQAVNVPESSDQVQTRSLSADEPTVVLNGRHLAEIHSDKTFRVETQLPPFGWDRTNVAVLPSAVDGPQAEEENERAQQRPLQQDCHVPFNSEHHHNAINEPTQPDVSLFTMQPSTKPAAKYSKKGPASDRSSQNQAPAEVASWSQSKRWLSSETKERRSFQKMMLNLQFMKADQSPFIPKTPAELTKFKISLAEARQQKLAHEVSLLEAKTRQKELAKASGLALVSKPQVTLFNGRDMGDRLSPVFAAQNCFNKQDIAKVNGRVEWPSLAELKEEGDRRTRYGRYLPLPRINAVAFQIPEGEQEHAYEADGTIL</sequence>
<comment type="caution">
    <text evidence="2">The sequence shown here is derived from an EMBL/GenBank/DDBJ whole genome shotgun (WGS) entry which is preliminary data.</text>
</comment>
<feature type="compositionally biased region" description="Polar residues" evidence="1">
    <location>
        <begin position="420"/>
        <end position="439"/>
    </location>
</feature>
<gene>
    <name evidence="2" type="ORF">CFAM422_002287</name>
</gene>
<keyword evidence="3" id="KW-1185">Reference proteome</keyword>
<evidence type="ECO:0000256" key="1">
    <source>
        <dbReference type="SAM" id="MobiDB-lite"/>
    </source>
</evidence>
<feature type="compositionally biased region" description="Low complexity" evidence="1">
    <location>
        <begin position="99"/>
        <end position="115"/>
    </location>
</feature>
<evidence type="ECO:0000313" key="3">
    <source>
        <dbReference type="Proteomes" id="UP000801864"/>
    </source>
</evidence>
<feature type="region of interest" description="Disordered" evidence="1">
    <location>
        <begin position="1"/>
        <end position="115"/>
    </location>
</feature>
<dbReference type="Proteomes" id="UP000801864">
    <property type="component" value="Unassembled WGS sequence"/>
</dbReference>
<dbReference type="EMBL" id="QLNT01000003">
    <property type="protein sequence ID" value="KAF3075281.1"/>
    <property type="molecule type" value="Genomic_DNA"/>
</dbReference>
<organism evidence="2 3">
    <name type="scientific">Trichoderma lentiforme</name>
    <dbReference type="NCBI Taxonomy" id="1567552"/>
    <lineage>
        <taxon>Eukaryota</taxon>
        <taxon>Fungi</taxon>
        <taxon>Dikarya</taxon>
        <taxon>Ascomycota</taxon>
        <taxon>Pezizomycotina</taxon>
        <taxon>Sordariomycetes</taxon>
        <taxon>Hypocreomycetidae</taxon>
        <taxon>Hypocreales</taxon>
        <taxon>Hypocreaceae</taxon>
        <taxon>Trichoderma</taxon>
    </lineage>
</organism>
<accession>A0A9P4XLN9</accession>
<evidence type="ECO:0000313" key="2">
    <source>
        <dbReference type="EMBL" id="KAF3075281.1"/>
    </source>
</evidence>
<feature type="compositionally biased region" description="Polar residues" evidence="1">
    <location>
        <begin position="390"/>
        <end position="406"/>
    </location>
</feature>
<feature type="compositionally biased region" description="Low complexity" evidence="1">
    <location>
        <begin position="51"/>
        <end position="64"/>
    </location>
</feature>
<proteinExistence type="predicted"/>
<dbReference type="AlphaFoldDB" id="A0A9P4XLN9"/>
<feature type="compositionally biased region" description="Polar residues" evidence="1">
    <location>
        <begin position="65"/>
        <end position="91"/>
    </location>
</feature>
<feature type="region of interest" description="Disordered" evidence="1">
    <location>
        <begin position="382"/>
        <end position="439"/>
    </location>
</feature>
<name>A0A9P4XLN9_9HYPO</name>
<protein>
    <submittedName>
        <fullName evidence="2">Uncharacterized protein</fullName>
    </submittedName>
</protein>
<reference evidence="2 3" key="1">
    <citation type="submission" date="2018-06" db="EMBL/GenBank/DDBJ databases">
        <title>Genome analysis of cellulolytic fungus Trichoderma lentiforme CFAM-422.</title>
        <authorList>
            <person name="Steindorff A.S."/>
            <person name="Formighieri E.F."/>
            <person name="Midorikawa G.E.O."/>
            <person name="Tamietti M.S."/>
            <person name="Ramos E.Z."/>
            <person name="Silva A.S."/>
            <person name="Bon E.P.S."/>
            <person name="Mendes T.D."/>
            <person name="Damaso M.C.T."/>
            <person name="Favaro L.C.L."/>
        </authorList>
    </citation>
    <scope>NUCLEOTIDE SEQUENCE [LARGE SCALE GENOMIC DNA]</scope>
    <source>
        <strain evidence="2 3">CFAM-422</strain>
    </source>
</reference>